<dbReference type="EMBL" id="JAENII010000010">
    <property type="protein sequence ID" value="MBK1828041.1"/>
    <property type="molecule type" value="Genomic_DNA"/>
</dbReference>
<proteinExistence type="predicted"/>
<keyword evidence="2" id="KW-1185">Reference proteome</keyword>
<evidence type="ECO:0000313" key="2">
    <source>
        <dbReference type="Proteomes" id="UP000658278"/>
    </source>
</evidence>
<comment type="caution">
    <text evidence="1">The sequence shown here is derived from an EMBL/GenBank/DDBJ whole genome shotgun (WGS) entry which is preliminary data.</text>
</comment>
<sequence length="195" mass="21182">MNISHLLAATLTTSALVSCTSIEGVTETTADVREGVPGGHVVETTTIQATVTGIDARKRELTLVSPKGRKSTIKVGSEVSNFDQIQIGDQLKITLTEETVLRMIKPNENLKEFSEFTGEIPGQGRKPGLKASGDYQVIATVSAIDTKRRKATLEFSDGTTRKVKVRPDIDLTQHQVGDKVLIRLTETVAVRIEKP</sequence>
<protein>
    <submittedName>
        <fullName evidence="1">Uncharacterized protein</fullName>
    </submittedName>
</protein>
<dbReference type="AlphaFoldDB" id="A0A934RF80"/>
<gene>
    <name evidence="1" type="ORF">JIN81_13500</name>
</gene>
<name>A0A934RF80_9BACT</name>
<accession>A0A934RF80</accession>
<reference evidence="1" key="1">
    <citation type="submission" date="2021-01" db="EMBL/GenBank/DDBJ databases">
        <title>Modified the classification status of verrucomicrobia.</title>
        <authorList>
            <person name="Feng X."/>
        </authorList>
    </citation>
    <scope>NUCLEOTIDE SEQUENCE</scope>
    <source>
        <strain evidence="1">KCTC 22201</strain>
    </source>
</reference>
<dbReference type="RefSeq" id="WP_200280642.1">
    <property type="nucleotide sequence ID" value="NZ_JAENII010000010.1"/>
</dbReference>
<dbReference type="Proteomes" id="UP000658278">
    <property type="component" value="Unassembled WGS sequence"/>
</dbReference>
<organism evidence="1 2">
    <name type="scientific">Haloferula rosea</name>
    <dbReference type="NCBI Taxonomy" id="490093"/>
    <lineage>
        <taxon>Bacteria</taxon>
        <taxon>Pseudomonadati</taxon>
        <taxon>Verrucomicrobiota</taxon>
        <taxon>Verrucomicrobiia</taxon>
        <taxon>Verrucomicrobiales</taxon>
        <taxon>Verrucomicrobiaceae</taxon>
        <taxon>Haloferula</taxon>
    </lineage>
</organism>
<evidence type="ECO:0000313" key="1">
    <source>
        <dbReference type="EMBL" id="MBK1828041.1"/>
    </source>
</evidence>